<keyword evidence="5" id="KW-0552">Olfaction</keyword>
<keyword evidence="8" id="KW-0675">Receptor</keyword>
<dbReference type="AlphaFoldDB" id="A0A336MCL2"/>
<evidence type="ECO:0000256" key="3">
    <source>
        <dbReference type="ARBA" id="ARBA00022606"/>
    </source>
</evidence>
<feature type="transmembrane region" description="Helical" evidence="10">
    <location>
        <begin position="95"/>
        <end position="115"/>
    </location>
</feature>
<evidence type="ECO:0000256" key="1">
    <source>
        <dbReference type="ARBA" id="ARBA00004651"/>
    </source>
</evidence>
<protein>
    <submittedName>
        <fullName evidence="11">CSON014717 protein</fullName>
    </submittedName>
</protein>
<evidence type="ECO:0000256" key="5">
    <source>
        <dbReference type="ARBA" id="ARBA00022725"/>
    </source>
</evidence>
<dbReference type="GO" id="GO:0007165">
    <property type="term" value="P:signal transduction"/>
    <property type="evidence" value="ECO:0007669"/>
    <property type="project" value="UniProtKB-KW"/>
</dbReference>
<evidence type="ECO:0000256" key="6">
    <source>
        <dbReference type="ARBA" id="ARBA00022989"/>
    </source>
</evidence>
<keyword evidence="4 10" id="KW-0812">Transmembrane</keyword>
<evidence type="ECO:0000256" key="7">
    <source>
        <dbReference type="ARBA" id="ARBA00023136"/>
    </source>
</evidence>
<keyword evidence="7 10" id="KW-0472">Membrane</keyword>
<evidence type="ECO:0000313" key="11">
    <source>
        <dbReference type="EMBL" id="SSX27660.1"/>
    </source>
</evidence>
<evidence type="ECO:0000256" key="4">
    <source>
        <dbReference type="ARBA" id="ARBA00022692"/>
    </source>
</evidence>
<evidence type="ECO:0000256" key="8">
    <source>
        <dbReference type="ARBA" id="ARBA00023170"/>
    </source>
</evidence>
<sequence length="259" mass="30043">MKLFKFDPKKPVESFNWHINVLKLCGHWSQKPKNEKNTNFLYELYSWIMITFFHRPSIGSCFICIIVWSVTLFLPGSTKYCIVPAVFPFNFESGFGFYLVWIYQVIGTCYSAILYPTFDNLVNGVIFHATAQINRLGYHLSRIGYDEKRNLNFIVVQERRKSKNLSNNEKLIECIEHYQEIVAVGKGDIRASASVFPYLITIVFQVWQLCYAGNELTHALVIKINAKIIFEIPLETSTFISTMRASYSYFSVMKSVVDK</sequence>
<dbReference type="GO" id="GO:0004984">
    <property type="term" value="F:olfactory receptor activity"/>
    <property type="evidence" value="ECO:0007669"/>
    <property type="project" value="InterPro"/>
</dbReference>
<dbReference type="GO" id="GO:0005549">
    <property type="term" value="F:odorant binding"/>
    <property type="evidence" value="ECO:0007669"/>
    <property type="project" value="InterPro"/>
</dbReference>
<evidence type="ECO:0000256" key="9">
    <source>
        <dbReference type="ARBA" id="ARBA00023224"/>
    </source>
</evidence>
<organism evidence="11">
    <name type="scientific">Culicoides sonorensis</name>
    <name type="common">Biting midge</name>
    <dbReference type="NCBI Taxonomy" id="179676"/>
    <lineage>
        <taxon>Eukaryota</taxon>
        <taxon>Metazoa</taxon>
        <taxon>Ecdysozoa</taxon>
        <taxon>Arthropoda</taxon>
        <taxon>Hexapoda</taxon>
        <taxon>Insecta</taxon>
        <taxon>Pterygota</taxon>
        <taxon>Neoptera</taxon>
        <taxon>Endopterygota</taxon>
        <taxon>Diptera</taxon>
        <taxon>Nematocera</taxon>
        <taxon>Chironomoidea</taxon>
        <taxon>Ceratopogonidae</taxon>
        <taxon>Ceratopogoninae</taxon>
        <taxon>Culicoides</taxon>
        <taxon>Monoculicoides</taxon>
    </lineage>
</organism>
<evidence type="ECO:0000256" key="10">
    <source>
        <dbReference type="SAM" id="Phobius"/>
    </source>
</evidence>
<keyword evidence="9" id="KW-0807">Transducer</keyword>
<keyword evidence="6 10" id="KW-1133">Transmembrane helix</keyword>
<keyword evidence="2" id="KW-1003">Cell membrane</keyword>
<proteinExistence type="predicted"/>
<dbReference type="InterPro" id="IPR004117">
    <property type="entry name" value="7tm6_olfct_rcpt"/>
</dbReference>
<dbReference type="EMBL" id="UFQT01000856">
    <property type="protein sequence ID" value="SSX27660.1"/>
    <property type="molecule type" value="Genomic_DNA"/>
</dbReference>
<dbReference type="VEuPathDB" id="VectorBase:CSON014717"/>
<dbReference type="GO" id="GO:0005886">
    <property type="term" value="C:plasma membrane"/>
    <property type="evidence" value="ECO:0007669"/>
    <property type="project" value="UniProtKB-SubCell"/>
</dbReference>
<gene>
    <name evidence="11" type="primary">CSON014717</name>
</gene>
<name>A0A336MCL2_CULSO</name>
<keyword evidence="3" id="KW-0716">Sensory transduction</keyword>
<accession>A0A336MCL2</accession>
<feature type="transmembrane region" description="Helical" evidence="10">
    <location>
        <begin position="57"/>
        <end position="75"/>
    </location>
</feature>
<dbReference type="PANTHER" id="PTHR21137:SF35">
    <property type="entry name" value="ODORANT RECEPTOR 19A-RELATED"/>
    <property type="match status" value="1"/>
</dbReference>
<comment type="subcellular location">
    <subcellularLocation>
        <location evidence="1">Cell membrane</location>
        <topology evidence="1">Multi-pass membrane protein</topology>
    </subcellularLocation>
</comment>
<dbReference type="Pfam" id="PF02949">
    <property type="entry name" value="7tm_6"/>
    <property type="match status" value="1"/>
</dbReference>
<dbReference type="PANTHER" id="PTHR21137">
    <property type="entry name" value="ODORANT RECEPTOR"/>
    <property type="match status" value="1"/>
</dbReference>
<evidence type="ECO:0000256" key="2">
    <source>
        <dbReference type="ARBA" id="ARBA00022475"/>
    </source>
</evidence>
<reference evidence="11" key="1">
    <citation type="submission" date="2018-07" db="EMBL/GenBank/DDBJ databases">
        <authorList>
            <person name="Quirk P.G."/>
            <person name="Krulwich T.A."/>
        </authorList>
    </citation>
    <scope>NUCLEOTIDE SEQUENCE</scope>
</reference>